<evidence type="ECO:0000313" key="1">
    <source>
        <dbReference type="EMBL" id="MDQ8195101.1"/>
    </source>
</evidence>
<comment type="caution">
    <text evidence="1">The sequence shown here is derived from an EMBL/GenBank/DDBJ whole genome shotgun (WGS) entry which is preliminary data.</text>
</comment>
<proteinExistence type="predicted"/>
<keyword evidence="2" id="KW-1185">Reference proteome</keyword>
<accession>A0ABU1AJV4</accession>
<dbReference type="EMBL" id="JARXIC010000018">
    <property type="protein sequence ID" value="MDQ8195101.1"/>
    <property type="molecule type" value="Genomic_DNA"/>
</dbReference>
<name>A0ABU1AJV4_9BACT</name>
<protein>
    <recommendedName>
        <fullName evidence="3">HNH endonuclease</fullName>
    </recommendedName>
</protein>
<evidence type="ECO:0000313" key="2">
    <source>
        <dbReference type="Proteomes" id="UP001243717"/>
    </source>
</evidence>
<gene>
    <name evidence="1" type="ORF">QEH59_11740</name>
</gene>
<organism evidence="1 2">
    <name type="scientific">Thalassobacterium sedimentorum</name>
    <dbReference type="NCBI Taxonomy" id="3041258"/>
    <lineage>
        <taxon>Bacteria</taxon>
        <taxon>Pseudomonadati</taxon>
        <taxon>Verrucomicrobiota</taxon>
        <taxon>Opitutia</taxon>
        <taxon>Puniceicoccales</taxon>
        <taxon>Coraliomargaritaceae</taxon>
        <taxon>Thalassobacterium</taxon>
    </lineage>
</organism>
<evidence type="ECO:0008006" key="3">
    <source>
        <dbReference type="Google" id="ProtNLM"/>
    </source>
</evidence>
<dbReference type="Proteomes" id="UP001243717">
    <property type="component" value="Unassembled WGS sequence"/>
</dbReference>
<reference evidence="1 2" key="1">
    <citation type="submission" date="2023-04" db="EMBL/GenBank/DDBJ databases">
        <title>A novel bacteria isolated from coastal sediment.</title>
        <authorList>
            <person name="Liu X.-J."/>
            <person name="Du Z.-J."/>
        </authorList>
    </citation>
    <scope>NUCLEOTIDE SEQUENCE [LARGE SCALE GENOMIC DNA]</scope>
    <source>
        <strain evidence="1 2">SDUM461004</strain>
    </source>
</reference>
<sequence>MPKKYKSAISRQTARQIKRNRKQNIPRLNKLKECIGCMACGKCDVPGHYLDGHHIDESRKYQPLARLVNRRWLRLIREIFGIDRDQPGGGGPIEFVCQRYHEERHQIGEDAKCCVELEKEGFLEPWRIHSRNPRRKNS</sequence>